<keyword evidence="2" id="KW-1133">Transmembrane helix</keyword>
<gene>
    <name evidence="3" type="ORF">A9F13_19g00231</name>
</gene>
<keyword evidence="2" id="KW-0812">Transmembrane</keyword>
<evidence type="ECO:0000256" key="1">
    <source>
        <dbReference type="SAM" id="MobiDB-lite"/>
    </source>
</evidence>
<dbReference type="KEGG" id="clus:A9F13_19g00231"/>
<keyword evidence="2" id="KW-0472">Membrane</keyword>
<feature type="compositionally biased region" description="Basic and acidic residues" evidence="1">
    <location>
        <begin position="65"/>
        <end position="81"/>
    </location>
</feature>
<dbReference type="EMBL" id="LYUB02000019">
    <property type="protein sequence ID" value="OVF06626.1"/>
    <property type="molecule type" value="Genomic_DNA"/>
</dbReference>
<evidence type="ECO:0000313" key="3">
    <source>
        <dbReference type="EMBL" id="OVF06626.1"/>
    </source>
</evidence>
<dbReference type="AlphaFoldDB" id="A0AA91PWE7"/>
<feature type="transmembrane region" description="Helical" evidence="2">
    <location>
        <begin position="160"/>
        <end position="179"/>
    </location>
</feature>
<evidence type="ECO:0000313" key="4">
    <source>
        <dbReference type="Proteomes" id="UP000195602"/>
    </source>
</evidence>
<name>A0AA91PWE7_CLALS</name>
<accession>A0AA91PWE7</accession>
<organism evidence="3 4">
    <name type="scientific">Clavispora lusitaniae</name>
    <name type="common">Candida lusitaniae</name>
    <dbReference type="NCBI Taxonomy" id="36911"/>
    <lineage>
        <taxon>Eukaryota</taxon>
        <taxon>Fungi</taxon>
        <taxon>Dikarya</taxon>
        <taxon>Ascomycota</taxon>
        <taxon>Saccharomycotina</taxon>
        <taxon>Pichiomycetes</taxon>
        <taxon>Metschnikowiaceae</taxon>
        <taxon>Clavispora</taxon>
    </lineage>
</organism>
<comment type="caution">
    <text evidence="3">The sequence shown here is derived from an EMBL/GenBank/DDBJ whole genome shotgun (WGS) entry which is preliminary data.</text>
</comment>
<feature type="region of interest" description="Disordered" evidence="1">
    <location>
        <begin position="1"/>
        <end position="92"/>
    </location>
</feature>
<reference evidence="3 4" key="1">
    <citation type="submission" date="2017-04" db="EMBL/GenBank/DDBJ databases">
        <title>Draft genome of the yeast Clavispora lusitaniae type strain CBS 6936.</title>
        <authorList>
            <person name="Durrens P."/>
            <person name="Klopp C."/>
            <person name="Biteau N."/>
            <person name="Fitton-Ouhabi V."/>
            <person name="Dementhon K."/>
            <person name="Accoceberry I."/>
            <person name="Sherman D.J."/>
            <person name="Noel T."/>
        </authorList>
    </citation>
    <scope>NUCLEOTIDE SEQUENCE [LARGE SCALE GENOMIC DNA]</scope>
    <source>
        <strain evidence="3 4">CBS 6936</strain>
    </source>
</reference>
<protein>
    <submittedName>
        <fullName evidence="3">Uncharacterized protein</fullName>
    </submittedName>
</protein>
<dbReference type="Proteomes" id="UP000195602">
    <property type="component" value="Unassembled WGS sequence"/>
</dbReference>
<proteinExistence type="predicted"/>
<evidence type="ECO:0000256" key="2">
    <source>
        <dbReference type="SAM" id="Phobius"/>
    </source>
</evidence>
<sequence length="450" mass="50552">MSKQISDEDWAIISSSSDVDEESTASSLAETSPDVGDPDTPDSKIDSMPDSLGAEDSISTIRQTTRGDKGPTEEGNSKEITQDGTPLAPERTKQKCGGCIVSRIDRRMRDWSSRGFQILFAQKLESMRSQLSAKDIQSVGLMQHSVFSLYSTLEHNQEVLLYYLTVFISGLIFFVGQYISNVIAATPTPYIERKDTSVFNIWPKPPKRNDVKPTWVSNCKSALHRSTSHIHGVLEKSPFFSQYFSRTRQGAQRITQKYAYVADKMGPFWAACSEKWQRSAQPKLSVFVSHFTEGILTDLRHLKKVSNNAIDEASVVWNSSISNARYLMQWTSASAAATQQKLSVFLSDKIAHFQLQNDSLASDVIKTSQETTIVIKRFLQCVFNESRQVAIKSRKGVALLVERGKDVSTIYFKSEVHHAVRDAKDLFNSLSRKTYRILWAEGSKFAGRAR</sequence>